<protein>
    <submittedName>
        <fullName evidence="11">Two component, sigma54 specific, transcriptional regulator, Fis family</fullName>
    </submittedName>
</protein>
<feature type="domain" description="Sigma-54 factor interaction" evidence="9">
    <location>
        <begin position="156"/>
        <end position="385"/>
    </location>
</feature>
<evidence type="ECO:0000256" key="4">
    <source>
        <dbReference type="ARBA" id="ARBA00023012"/>
    </source>
</evidence>
<sequence length="484" mass="51352">MSAGTAEAAAPRAGALRVLVVEDDPRLLDILTRHLDRMGYAVRGAGGAAAALQLLEAAPADVVLSDVRMPGMDGRTLLAEVRARHPDAKVILMTAFGSVDDAVEAMQAGAYSYVVKPFKVETVAAVLRNAARELELHREVDGLRRAVAERFSADRLIGGSARMREVRRALREAAEVGATVLVTGRSGTGKEMAARAIHYGGPRAAGPFVAVNCAAIPEPLFESAMFGHRRGAFTGAVESQAGFVEQSSGGTLFLDEVAEIPPAQQAKLLRVLQEGEVTPVGAARPVKVDLRVVAAANRDLEQMVAKGAFREDLFYRLNVLRIELPTLAERAEDVPALAEHLLLDIARGHGVPALGFTPEALAALERHRWPGNVRELRNAVERALLAARGRRIDAADLPAAVVRAPTGAEAVPPPGEGGLTLAEVERAHVEKVLAMVGWNRSLAARLLGIDRRTLFTKIQRYGLIGPLRPGPGGGGDADDEDAPG</sequence>
<dbReference type="InterPro" id="IPR002078">
    <property type="entry name" value="Sigma_54_int"/>
</dbReference>
<dbReference type="InterPro" id="IPR011006">
    <property type="entry name" value="CheY-like_superfamily"/>
</dbReference>
<dbReference type="GO" id="GO:0005524">
    <property type="term" value="F:ATP binding"/>
    <property type="evidence" value="ECO:0007669"/>
    <property type="project" value="UniProtKB-KW"/>
</dbReference>
<dbReference type="InterPro" id="IPR009057">
    <property type="entry name" value="Homeodomain-like_sf"/>
</dbReference>
<dbReference type="KEGG" id="acp:A2cp1_3870"/>
<keyword evidence="6" id="KW-0238">DNA-binding</keyword>
<dbReference type="SUPFAM" id="SSF46689">
    <property type="entry name" value="Homeodomain-like"/>
    <property type="match status" value="1"/>
</dbReference>
<name>B8J7L3_ANAD2</name>
<dbReference type="CDD" id="cd00009">
    <property type="entry name" value="AAA"/>
    <property type="match status" value="1"/>
</dbReference>
<evidence type="ECO:0000256" key="3">
    <source>
        <dbReference type="ARBA" id="ARBA00022840"/>
    </source>
</evidence>
<dbReference type="PANTHER" id="PTHR32071">
    <property type="entry name" value="TRANSCRIPTIONAL REGULATORY PROTEIN"/>
    <property type="match status" value="1"/>
</dbReference>
<evidence type="ECO:0000256" key="6">
    <source>
        <dbReference type="ARBA" id="ARBA00023125"/>
    </source>
</evidence>
<proteinExistence type="predicted"/>
<dbReference type="SMART" id="SM00448">
    <property type="entry name" value="REC"/>
    <property type="match status" value="1"/>
</dbReference>
<dbReference type="AlphaFoldDB" id="B8J7L3"/>
<dbReference type="Pfam" id="PF25601">
    <property type="entry name" value="AAA_lid_14"/>
    <property type="match status" value="1"/>
</dbReference>
<dbReference type="Pfam" id="PF00072">
    <property type="entry name" value="Response_reg"/>
    <property type="match status" value="1"/>
</dbReference>
<evidence type="ECO:0000256" key="5">
    <source>
        <dbReference type="ARBA" id="ARBA00023015"/>
    </source>
</evidence>
<dbReference type="Pfam" id="PF02954">
    <property type="entry name" value="HTH_8"/>
    <property type="match status" value="1"/>
</dbReference>
<dbReference type="InterPro" id="IPR025943">
    <property type="entry name" value="Sigma_54_int_dom_ATP-bd_2"/>
</dbReference>
<dbReference type="HOGENOM" id="CLU_000445_0_6_7"/>
<evidence type="ECO:0000256" key="8">
    <source>
        <dbReference type="PROSITE-ProRule" id="PRU00169"/>
    </source>
</evidence>
<feature type="domain" description="Response regulatory" evidence="10">
    <location>
        <begin position="17"/>
        <end position="131"/>
    </location>
</feature>
<reference evidence="11" key="1">
    <citation type="submission" date="2009-01" db="EMBL/GenBank/DDBJ databases">
        <title>Complete sequence of Anaeromyxobacter dehalogenans 2CP-1.</title>
        <authorList>
            <consortium name="US DOE Joint Genome Institute"/>
            <person name="Lucas S."/>
            <person name="Copeland A."/>
            <person name="Lapidus A."/>
            <person name="Glavina del Rio T."/>
            <person name="Dalin E."/>
            <person name="Tice H."/>
            <person name="Bruce D."/>
            <person name="Goodwin L."/>
            <person name="Pitluck S."/>
            <person name="Saunders E."/>
            <person name="Brettin T."/>
            <person name="Detter J.C."/>
            <person name="Han C."/>
            <person name="Larimer F."/>
            <person name="Land M."/>
            <person name="Hauser L."/>
            <person name="Kyrpides N."/>
            <person name="Ovchinnikova G."/>
            <person name="Beliaev A.S."/>
            <person name="Richardson P."/>
        </authorList>
    </citation>
    <scope>NUCLEOTIDE SEQUENCE</scope>
    <source>
        <strain evidence="11">2CP-1</strain>
    </source>
</reference>
<feature type="modified residue" description="4-aspartylphosphate" evidence="8">
    <location>
        <position position="66"/>
    </location>
</feature>
<keyword evidence="12" id="KW-1185">Reference proteome</keyword>
<dbReference type="PROSITE" id="PS50045">
    <property type="entry name" value="SIGMA54_INTERACT_4"/>
    <property type="match status" value="1"/>
</dbReference>
<evidence type="ECO:0000256" key="2">
    <source>
        <dbReference type="ARBA" id="ARBA00022741"/>
    </source>
</evidence>
<dbReference type="Proteomes" id="UP000007089">
    <property type="component" value="Chromosome"/>
</dbReference>
<dbReference type="InterPro" id="IPR003593">
    <property type="entry name" value="AAA+_ATPase"/>
</dbReference>
<dbReference type="PRINTS" id="PR01590">
    <property type="entry name" value="HTHFIS"/>
</dbReference>
<evidence type="ECO:0000313" key="11">
    <source>
        <dbReference type="EMBL" id="ACL67193.1"/>
    </source>
</evidence>
<keyword evidence="2" id="KW-0547">Nucleotide-binding</keyword>
<evidence type="ECO:0000256" key="7">
    <source>
        <dbReference type="ARBA" id="ARBA00023163"/>
    </source>
</evidence>
<dbReference type="RefSeq" id="WP_015934933.1">
    <property type="nucleotide sequence ID" value="NC_011891.1"/>
</dbReference>
<dbReference type="FunFam" id="3.40.50.300:FF:000006">
    <property type="entry name" value="DNA-binding transcriptional regulator NtrC"/>
    <property type="match status" value="1"/>
</dbReference>
<dbReference type="GO" id="GO:0000160">
    <property type="term" value="P:phosphorelay signal transduction system"/>
    <property type="evidence" value="ECO:0007669"/>
    <property type="project" value="UniProtKB-KW"/>
</dbReference>
<dbReference type="Gene3D" id="3.40.50.300">
    <property type="entry name" value="P-loop containing nucleotide triphosphate hydrolases"/>
    <property type="match status" value="1"/>
</dbReference>
<gene>
    <name evidence="11" type="ordered locus">A2cp1_3870</name>
</gene>
<dbReference type="Gene3D" id="3.40.50.2300">
    <property type="match status" value="1"/>
</dbReference>
<dbReference type="InterPro" id="IPR058031">
    <property type="entry name" value="AAA_lid_NorR"/>
</dbReference>
<dbReference type="InterPro" id="IPR002197">
    <property type="entry name" value="HTH_Fis"/>
</dbReference>
<evidence type="ECO:0000259" key="10">
    <source>
        <dbReference type="PROSITE" id="PS50110"/>
    </source>
</evidence>
<dbReference type="Pfam" id="PF00158">
    <property type="entry name" value="Sigma54_activat"/>
    <property type="match status" value="1"/>
</dbReference>
<keyword evidence="7" id="KW-0804">Transcription</keyword>
<evidence type="ECO:0000313" key="12">
    <source>
        <dbReference type="Proteomes" id="UP000007089"/>
    </source>
</evidence>
<dbReference type="PROSITE" id="PS00676">
    <property type="entry name" value="SIGMA54_INTERACT_2"/>
    <property type="match status" value="1"/>
</dbReference>
<dbReference type="GO" id="GO:0043565">
    <property type="term" value="F:sequence-specific DNA binding"/>
    <property type="evidence" value="ECO:0007669"/>
    <property type="project" value="InterPro"/>
</dbReference>
<organism evidence="11 12">
    <name type="scientific">Anaeromyxobacter dehalogenans (strain ATCC BAA-258 / DSM 21875 / 2CP-1)</name>
    <dbReference type="NCBI Taxonomy" id="455488"/>
    <lineage>
        <taxon>Bacteria</taxon>
        <taxon>Pseudomonadati</taxon>
        <taxon>Myxococcota</taxon>
        <taxon>Myxococcia</taxon>
        <taxon>Myxococcales</taxon>
        <taxon>Cystobacterineae</taxon>
        <taxon>Anaeromyxobacteraceae</taxon>
        <taxon>Anaeromyxobacter</taxon>
    </lineage>
</organism>
<dbReference type="SMART" id="SM00382">
    <property type="entry name" value="AAA"/>
    <property type="match status" value="1"/>
</dbReference>
<evidence type="ECO:0000259" key="9">
    <source>
        <dbReference type="PROSITE" id="PS50045"/>
    </source>
</evidence>
<evidence type="ECO:0000256" key="1">
    <source>
        <dbReference type="ARBA" id="ARBA00022553"/>
    </source>
</evidence>
<dbReference type="Gene3D" id="1.10.8.60">
    <property type="match status" value="1"/>
</dbReference>
<dbReference type="SUPFAM" id="SSF52540">
    <property type="entry name" value="P-loop containing nucleoside triphosphate hydrolases"/>
    <property type="match status" value="1"/>
</dbReference>
<accession>B8J7L3</accession>
<keyword evidence="4" id="KW-0902">Two-component regulatory system</keyword>
<dbReference type="SUPFAM" id="SSF52172">
    <property type="entry name" value="CheY-like"/>
    <property type="match status" value="1"/>
</dbReference>
<keyword evidence="1 8" id="KW-0597">Phosphoprotein</keyword>
<dbReference type="InterPro" id="IPR025944">
    <property type="entry name" value="Sigma_54_int_dom_CS"/>
</dbReference>
<dbReference type="PROSITE" id="PS50110">
    <property type="entry name" value="RESPONSE_REGULATORY"/>
    <property type="match status" value="1"/>
</dbReference>
<dbReference type="Gene3D" id="1.10.10.60">
    <property type="entry name" value="Homeodomain-like"/>
    <property type="match status" value="1"/>
</dbReference>
<dbReference type="PROSITE" id="PS00688">
    <property type="entry name" value="SIGMA54_INTERACT_3"/>
    <property type="match status" value="1"/>
</dbReference>
<dbReference type="FunFam" id="3.40.50.2300:FF:000018">
    <property type="entry name" value="DNA-binding transcriptional regulator NtrC"/>
    <property type="match status" value="1"/>
</dbReference>
<keyword evidence="3" id="KW-0067">ATP-binding</keyword>
<dbReference type="EMBL" id="CP001359">
    <property type="protein sequence ID" value="ACL67193.1"/>
    <property type="molecule type" value="Genomic_DNA"/>
</dbReference>
<dbReference type="InterPro" id="IPR001789">
    <property type="entry name" value="Sig_transdc_resp-reg_receiver"/>
</dbReference>
<dbReference type="InterPro" id="IPR027417">
    <property type="entry name" value="P-loop_NTPase"/>
</dbReference>
<keyword evidence="5" id="KW-0805">Transcription regulation</keyword>
<dbReference type="GO" id="GO:0006355">
    <property type="term" value="P:regulation of DNA-templated transcription"/>
    <property type="evidence" value="ECO:0007669"/>
    <property type="project" value="InterPro"/>
</dbReference>